<dbReference type="InterPro" id="IPR056192">
    <property type="entry name" value="bHLH_NPAS4"/>
</dbReference>
<proteinExistence type="predicted"/>
<keyword evidence="9" id="KW-0378">Hydrolase</keyword>
<dbReference type="GO" id="GO:0003964">
    <property type="term" value="F:RNA-directed DNA polymerase activity"/>
    <property type="evidence" value="ECO:0007669"/>
    <property type="project" value="UniProtKB-KW"/>
</dbReference>
<keyword evidence="11" id="KW-0460">Magnesium</keyword>
<gene>
    <name evidence="22" type="ORF">V9T40_003495</name>
</gene>
<protein>
    <submittedName>
        <fullName evidence="22">Uncharacterized protein</fullName>
    </submittedName>
</protein>
<sequence>MASTSTGNPRIKRFDGTHYLAWRNRVYTELQCDDLTDFVDKRPTEELKKKTYGTEKKPLTWIQGDARARRVILENLDDSVLHYAPPESSAFEIWRKLKVTYNRSSYLQHAYLRRKLCSLQYDGRGDLGSFFREFDDVVAEIRSGGGKVGRMDDIEVVVSLLASLPSEYSPVIASFGEINENALVTTEFVKGVLLDYDLKRKDEQRQKKTDVEKVSAAYFSHSNTETAYVSDTKGQHRGKPESKTKRPHCSYCGRDGHREARCFKKKADQRSSSEVKGANEANVASGEMPRTIAFLAENENHEKSSHEEKVISVEIAFVSDSGCTRFMVNDRTVFTSCEKLKVAAPITLADSSTTHATHAGTVELISNLGYRITFTDVLYVPNLRRNLLSVRRIALRDYEVIFRKDTVAICKDSVDLAYGYVENDLYYLKFRVCSAEAGIGEESLSYEQLHRRLGHPGQNAISNLRKLGLVQWKGEASGKCEACIEGKQSQQPYPTSNFQASRPLERIVSDVCFSDRVSFDGYEYFVTFMDVYTHFSIIFLLKKKSEVFEKFVEYEALVTSHFGVKIGSFMCDNGKEYVNSSFIDFCKKKGIRVLNTVPYNHPQNGKAERLNRTLEDLARTVLGNSGAPKSFWSEAVLYANYCLNRLPTSATGKVPASVWYNRDADYSKLRPFGCVCYVHVPKEKRSKFESHSKKGVMMGYAEIGYRIYEVESRKVVVARNVIFDEGRYYRDLFEVESRERSASEDESESDSDSDAESTLTSATQTPTNSPSKDKVSEPRRSSREQRPPSYLDDYEVTIGYCEALLTENPYDVKWDAPKRAELECMKNFGVWSLVRRPANVKVIRSKWALQEKPGKLKARLVAVGCDEKDAPDFLFSPVVNTTTVKLFLSLVVQKGLMLHQMDVSSAFLHGDLDYEVFMEQPPGFCKDRGLVCKLNKAIYGLKVSPRIWNQCINEFLCKSLSFSRSGNDFCLYSKFCTNSELFVLVYVDDLLIASDSESLIASFKTKISKRFNIVDLGQIRKFLGMEINYNVKSKIMTLSQAEFISKVAKRFNLENSKPAYTPIERDLNVTGNVDAKVELPFRQLVGCLLYISLISRPDVCFAVNFFSRFMNSFTEELFNYLKRVVVYLVQSKELKLTYSHSSVGPVLECFVDADWAADTTDRKSVSGCAVKLFGNTVLWSSKKQSSIALSSTESEYISLSTFIHDSFFWMVEVLKDFRVDVKFPIIVYEDNQSVISMSTNPITSKRSKHIDVRFRYVKEMILDGTVKLEYLSTDKQVADGFTKGLARPKFESFDASKSTKGASKLRRDLINAEIANLRDLLPLPPSTRQRLSQLQLMALVCVYVRKANYFQQGGKGVQGCLKPINGCLGCGTCSHETFSS</sequence>
<feature type="region of interest" description="Disordered" evidence="19">
    <location>
        <begin position="227"/>
        <end position="249"/>
    </location>
</feature>
<comment type="caution">
    <text evidence="22">The sequence shown here is derived from an EMBL/GenBank/DDBJ whole genome shotgun (WGS) entry which is preliminary data.</text>
</comment>
<feature type="domain" description="Integrase catalytic" evidence="21">
    <location>
        <begin position="499"/>
        <end position="663"/>
    </location>
</feature>
<dbReference type="CDD" id="cd09272">
    <property type="entry name" value="RNase_HI_RT_Ty1"/>
    <property type="match status" value="1"/>
</dbReference>
<dbReference type="Proteomes" id="UP001367676">
    <property type="component" value="Unassembled WGS sequence"/>
</dbReference>
<dbReference type="PANTHER" id="PTHR42648">
    <property type="entry name" value="TRANSPOSASE, PUTATIVE-RELATED"/>
    <property type="match status" value="1"/>
</dbReference>
<evidence type="ECO:0000256" key="1">
    <source>
        <dbReference type="ARBA" id="ARBA00002180"/>
    </source>
</evidence>
<dbReference type="GO" id="GO:0004190">
    <property type="term" value="F:aspartic-type endopeptidase activity"/>
    <property type="evidence" value="ECO:0007669"/>
    <property type="project" value="UniProtKB-KW"/>
</dbReference>
<evidence type="ECO:0000313" key="23">
    <source>
        <dbReference type="Proteomes" id="UP001367676"/>
    </source>
</evidence>
<feature type="compositionally biased region" description="Polar residues" evidence="19">
    <location>
        <begin position="758"/>
        <end position="770"/>
    </location>
</feature>
<dbReference type="InterPro" id="IPR057670">
    <property type="entry name" value="SH3_retrovirus"/>
</dbReference>
<evidence type="ECO:0000256" key="18">
    <source>
        <dbReference type="ARBA" id="ARBA00023268"/>
    </source>
</evidence>
<reference evidence="22 23" key="1">
    <citation type="submission" date="2024-03" db="EMBL/GenBank/DDBJ databases">
        <title>Adaptation during the transition from Ophiocordyceps entomopathogen to insect associate is accompanied by gene loss and intensified selection.</title>
        <authorList>
            <person name="Ward C.M."/>
            <person name="Onetto C.A."/>
            <person name="Borneman A.R."/>
        </authorList>
    </citation>
    <scope>NUCLEOTIDE SEQUENCE [LARGE SCALE GENOMIC DNA]</scope>
    <source>
        <strain evidence="22">AWRI1</strain>
        <tissue evidence="22">Single Adult Female</tissue>
    </source>
</reference>
<keyword evidence="2" id="KW-1188">Viral release from host cell</keyword>
<dbReference type="PROSITE" id="PS50888">
    <property type="entry name" value="BHLH"/>
    <property type="match status" value="1"/>
</dbReference>
<evidence type="ECO:0000256" key="4">
    <source>
        <dbReference type="ARBA" id="ARBA00022722"/>
    </source>
</evidence>
<keyword evidence="16" id="KW-0238">DNA-binding</keyword>
<dbReference type="SUPFAM" id="SSF53098">
    <property type="entry name" value="Ribonuclease H-like"/>
    <property type="match status" value="1"/>
</dbReference>
<dbReference type="GO" id="GO:0003887">
    <property type="term" value="F:DNA-directed DNA polymerase activity"/>
    <property type="evidence" value="ECO:0007669"/>
    <property type="project" value="UniProtKB-KW"/>
</dbReference>
<dbReference type="GO" id="GO:0046983">
    <property type="term" value="F:protein dimerization activity"/>
    <property type="evidence" value="ECO:0007669"/>
    <property type="project" value="InterPro"/>
</dbReference>
<dbReference type="PANTHER" id="PTHR42648:SF11">
    <property type="entry name" value="TRANSPOSON TY4-P GAG-POL POLYPROTEIN"/>
    <property type="match status" value="1"/>
</dbReference>
<dbReference type="GO" id="GO:0006310">
    <property type="term" value="P:DNA recombination"/>
    <property type="evidence" value="ECO:0007669"/>
    <property type="project" value="UniProtKB-KW"/>
</dbReference>
<keyword evidence="17" id="KW-0233">DNA recombination</keyword>
<keyword evidence="7" id="KW-0064">Aspartyl protease</keyword>
<organism evidence="22 23">
    <name type="scientific">Parthenolecanium corni</name>
    <dbReference type="NCBI Taxonomy" id="536013"/>
    <lineage>
        <taxon>Eukaryota</taxon>
        <taxon>Metazoa</taxon>
        <taxon>Ecdysozoa</taxon>
        <taxon>Arthropoda</taxon>
        <taxon>Hexapoda</taxon>
        <taxon>Insecta</taxon>
        <taxon>Pterygota</taxon>
        <taxon>Neoptera</taxon>
        <taxon>Paraneoptera</taxon>
        <taxon>Hemiptera</taxon>
        <taxon>Sternorrhyncha</taxon>
        <taxon>Coccoidea</taxon>
        <taxon>Coccidae</taxon>
        <taxon>Parthenolecanium</taxon>
    </lineage>
</organism>
<dbReference type="Pfam" id="PF23183">
    <property type="entry name" value="bHLH_NPAS4"/>
    <property type="match status" value="1"/>
</dbReference>
<dbReference type="InterPro" id="IPR013103">
    <property type="entry name" value="RVT_2"/>
</dbReference>
<dbReference type="GO" id="GO:0006508">
    <property type="term" value="P:proteolysis"/>
    <property type="evidence" value="ECO:0007669"/>
    <property type="project" value="UniProtKB-KW"/>
</dbReference>
<evidence type="ECO:0000256" key="9">
    <source>
        <dbReference type="ARBA" id="ARBA00022801"/>
    </source>
</evidence>
<evidence type="ECO:0000256" key="15">
    <source>
        <dbReference type="ARBA" id="ARBA00023113"/>
    </source>
</evidence>
<feature type="compositionally biased region" description="Acidic residues" evidence="19">
    <location>
        <begin position="744"/>
        <end position="755"/>
    </location>
</feature>
<dbReference type="Pfam" id="PF22936">
    <property type="entry name" value="Pol_BBD"/>
    <property type="match status" value="1"/>
</dbReference>
<keyword evidence="3" id="KW-0645">Protease</keyword>
<evidence type="ECO:0000256" key="3">
    <source>
        <dbReference type="ARBA" id="ARBA00022670"/>
    </source>
</evidence>
<feature type="compositionally biased region" description="Basic and acidic residues" evidence="19">
    <location>
        <begin position="771"/>
        <end position="786"/>
    </location>
</feature>
<evidence type="ECO:0000256" key="10">
    <source>
        <dbReference type="ARBA" id="ARBA00022840"/>
    </source>
</evidence>
<dbReference type="Pfam" id="PF00665">
    <property type="entry name" value="rve"/>
    <property type="match status" value="1"/>
</dbReference>
<dbReference type="InterPro" id="IPR001584">
    <property type="entry name" value="Integrase_cat-core"/>
</dbReference>
<dbReference type="InterPro" id="IPR043502">
    <property type="entry name" value="DNA/RNA_pol_sf"/>
</dbReference>
<dbReference type="Pfam" id="PF07727">
    <property type="entry name" value="RVT_2"/>
    <property type="match status" value="1"/>
</dbReference>
<dbReference type="InterPro" id="IPR025724">
    <property type="entry name" value="GAG-pre-integrase_dom"/>
</dbReference>
<name>A0AAN9TV65_9HEMI</name>
<keyword evidence="14" id="KW-0239">DNA-directed DNA polymerase</keyword>
<evidence type="ECO:0000259" key="21">
    <source>
        <dbReference type="PROSITE" id="PS50994"/>
    </source>
</evidence>
<evidence type="ECO:0000256" key="2">
    <source>
        <dbReference type="ARBA" id="ARBA00022612"/>
    </source>
</evidence>
<evidence type="ECO:0000256" key="14">
    <source>
        <dbReference type="ARBA" id="ARBA00022932"/>
    </source>
</evidence>
<keyword evidence="13" id="KW-0695">RNA-directed DNA polymerase</keyword>
<keyword evidence="10" id="KW-0067">ATP-binding</keyword>
<keyword evidence="5" id="KW-0479">Metal-binding</keyword>
<dbReference type="InterPro" id="IPR054722">
    <property type="entry name" value="PolX-like_BBD"/>
</dbReference>
<dbReference type="InterPro" id="IPR036397">
    <property type="entry name" value="RNaseH_sf"/>
</dbReference>
<dbReference type="Pfam" id="PF25597">
    <property type="entry name" value="SH3_retrovirus"/>
    <property type="match status" value="1"/>
</dbReference>
<dbReference type="Pfam" id="PF13976">
    <property type="entry name" value="gag_pre-integrs"/>
    <property type="match status" value="1"/>
</dbReference>
<dbReference type="GO" id="GO:0042575">
    <property type="term" value="C:DNA polymerase complex"/>
    <property type="evidence" value="ECO:0007669"/>
    <property type="project" value="UniProtKB-ARBA"/>
</dbReference>
<dbReference type="GO" id="GO:0015074">
    <property type="term" value="P:DNA integration"/>
    <property type="evidence" value="ECO:0007669"/>
    <property type="project" value="UniProtKB-KW"/>
</dbReference>
<keyword evidence="6" id="KW-0547">Nucleotide-binding</keyword>
<dbReference type="GO" id="GO:0046872">
    <property type="term" value="F:metal ion binding"/>
    <property type="evidence" value="ECO:0007669"/>
    <property type="project" value="UniProtKB-KW"/>
</dbReference>
<dbReference type="EMBL" id="JBBCAQ010000006">
    <property type="protein sequence ID" value="KAK7603496.1"/>
    <property type="molecule type" value="Genomic_DNA"/>
</dbReference>
<keyword evidence="8" id="KW-0255">Endonuclease</keyword>
<evidence type="ECO:0000256" key="5">
    <source>
        <dbReference type="ARBA" id="ARBA00022723"/>
    </source>
</evidence>
<evidence type="ECO:0000256" key="11">
    <source>
        <dbReference type="ARBA" id="ARBA00022842"/>
    </source>
</evidence>
<keyword evidence="15" id="KW-0917">Virion maturation</keyword>
<evidence type="ECO:0000256" key="7">
    <source>
        <dbReference type="ARBA" id="ARBA00022750"/>
    </source>
</evidence>
<dbReference type="InterPro" id="IPR012337">
    <property type="entry name" value="RNaseH-like_sf"/>
</dbReference>
<evidence type="ECO:0000313" key="22">
    <source>
        <dbReference type="EMBL" id="KAK7603496.1"/>
    </source>
</evidence>
<dbReference type="Gene3D" id="3.30.420.10">
    <property type="entry name" value="Ribonuclease H-like superfamily/Ribonuclease H"/>
    <property type="match status" value="1"/>
</dbReference>
<evidence type="ECO:0000256" key="6">
    <source>
        <dbReference type="ARBA" id="ARBA00022741"/>
    </source>
</evidence>
<dbReference type="InterPro" id="IPR039537">
    <property type="entry name" value="Retrotran_Ty1/copia-like"/>
</dbReference>
<feature type="region of interest" description="Disordered" evidence="19">
    <location>
        <begin position="739"/>
        <end position="788"/>
    </location>
</feature>
<keyword evidence="12" id="KW-0229">DNA integration</keyword>
<dbReference type="GO" id="GO:0005524">
    <property type="term" value="F:ATP binding"/>
    <property type="evidence" value="ECO:0007669"/>
    <property type="project" value="UniProtKB-KW"/>
</dbReference>
<evidence type="ECO:0000256" key="13">
    <source>
        <dbReference type="ARBA" id="ARBA00022918"/>
    </source>
</evidence>
<dbReference type="InterPro" id="IPR011598">
    <property type="entry name" value="bHLH_dom"/>
</dbReference>
<evidence type="ECO:0000256" key="16">
    <source>
        <dbReference type="ARBA" id="ARBA00023125"/>
    </source>
</evidence>
<dbReference type="CDD" id="cd19697">
    <property type="entry name" value="bHLH-PAS_NPAS4_PASD10"/>
    <property type="match status" value="1"/>
</dbReference>
<accession>A0AAN9TV65</accession>
<evidence type="ECO:0000259" key="20">
    <source>
        <dbReference type="PROSITE" id="PS50888"/>
    </source>
</evidence>
<keyword evidence="14" id="KW-0808">Transferase</keyword>
<keyword evidence="14" id="KW-0548">Nucleotidyltransferase</keyword>
<dbReference type="PROSITE" id="PS50994">
    <property type="entry name" value="INTEGRASE"/>
    <property type="match status" value="1"/>
</dbReference>
<evidence type="ECO:0000256" key="8">
    <source>
        <dbReference type="ARBA" id="ARBA00022759"/>
    </source>
</evidence>
<keyword evidence="23" id="KW-1185">Reference proteome</keyword>
<dbReference type="GO" id="GO:0004519">
    <property type="term" value="F:endonuclease activity"/>
    <property type="evidence" value="ECO:0007669"/>
    <property type="project" value="UniProtKB-KW"/>
</dbReference>
<feature type="domain" description="BHLH" evidence="20">
    <location>
        <begin position="1294"/>
        <end position="1347"/>
    </location>
</feature>
<keyword evidence="4" id="KW-0540">Nuclease</keyword>
<dbReference type="GO" id="GO:0003677">
    <property type="term" value="F:DNA binding"/>
    <property type="evidence" value="ECO:0007669"/>
    <property type="project" value="UniProtKB-KW"/>
</dbReference>
<dbReference type="SUPFAM" id="SSF56672">
    <property type="entry name" value="DNA/RNA polymerases"/>
    <property type="match status" value="1"/>
</dbReference>
<evidence type="ECO:0000256" key="17">
    <source>
        <dbReference type="ARBA" id="ARBA00023172"/>
    </source>
</evidence>
<evidence type="ECO:0000256" key="12">
    <source>
        <dbReference type="ARBA" id="ARBA00022908"/>
    </source>
</evidence>
<dbReference type="Pfam" id="PF14223">
    <property type="entry name" value="Retrotran_gag_2"/>
    <property type="match status" value="1"/>
</dbReference>
<evidence type="ECO:0000256" key="19">
    <source>
        <dbReference type="SAM" id="MobiDB-lite"/>
    </source>
</evidence>
<comment type="function">
    <text evidence="1">The aspartyl protease (PR) mediates the proteolytic cleavages of the Gag and Gag-Pol polyproteins after assembly of the VLP.</text>
</comment>
<keyword evidence="18" id="KW-0511">Multifunctional enzyme</keyword>